<dbReference type="Gene3D" id="3.90.1150.30">
    <property type="match status" value="1"/>
</dbReference>
<accession>A0A1I5YC46</accession>
<name>A0A1I5YC46_9ACTN</name>
<dbReference type="InterPro" id="IPR038056">
    <property type="entry name" value="YjbR-like_sf"/>
</dbReference>
<dbReference type="eggNOG" id="COG3801">
    <property type="taxonomic scope" value="Bacteria"/>
</dbReference>
<reference evidence="1 2" key="1">
    <citation type="submission" date="2016-10" db="EMBL/GenBank/DDBJ databases">
        <authorList>
            <person name="de Groot N.N."/>
        </authorList>
    </citation>
    <scope>NUCLEOTIDE SEQUENCE [LARGE SCALE GENOMIC DNA]</scope>
    <source>
        <strain evidence="1 2">DSM 43067</strain>
    </source>
</reference>
<sequence length="135" mass="14869">MTGGRARVSPSDKADRSLCMSVDEFLSIVLGLPEVTRNDGHPELTGFRVRDKGFCYLRDADEVVMLKATREEQAALIAEDPETFSASWATGGRFAWVEFRLANADPAEVSELVTEAWRLSAPKRLADTIRPAEPG</sequence>
<organism evidence="1 2">
    <name type="scientific">Actinomadura madurae</name>
    <dbReference type="NCBI Taxonomy" id="1993"/>
    <lineage>
        <taxon>Bacteria</taxon>
        <taxon>Bacillati</taxon>
        <taxon>Actinomycetota</taxon>
        <taxon>Actinomycetes</taxon>
        <taxon>Streptosporangiales</taxon>
        <taxon>Thermomonosporaceae</taxon>
        <taxon>Actinomadura</taxon>
    </lineage>
</organism>
<dbReference type="EMBL" id="FOVH01000031">
    <property type="protein sequence ID" value="SFQ41467.1"/>
    <property type="molecule type" value="Genomic_DNA"/>
</dbReference>
<dbReference type="Pfam" id="PF04237">
    <property type="entry name" value="YjbR"/>
    <property type="match status" value="1"/>
</dbReference>
<evidence type="ECO:0000313" key="2">
    <source>
        <dbReference type="Proteomes" id="UP000183413"/>
    </source>
</evidence>
<evidence type="ECO:0008006" key="3">
    <source>
        <dbReference type="Google" id="ProtNLM"/>
    </source>
</evidence>
<gene>
    <name evidence="1" type="ORF">SAMN04489713_13122</name>
</gene>
<proteinExistence type="predicted"/>
<dbReference type="AlphaFoldDB" id="A0A1I5YC46"/>
<evidence type="ECO:0000313" key="1">
    <source>
        <dbReference type="EMBL" id="SFQ41467.1"/>
    </source>
</evidence>
<keyword evidence="2" id="KW-1185">Reference proteome</keyword>
<dbReference type="InParanoid" id="A0A1I5YC46"/>
<dbReference type="Proteomes" id="UP000183413">
    <property type="component" value="Unassembled WGS sequence"/>
</dbReference>
<protein>
    <recommendedName>
        <fullName evidence="3">YjbR protein</fullName>
    </recommendedName>
</protein>
<dbReference type="SUPFAM" id="SSF142906">
    <property type="entry name" value="YjbR-like"/>
    <property type="match status" value="1"/>
</dbReference>
<dbReference type="STRING" id="1993.SAMN04489713_13122"/>
<dbReference type="InterPro" id="IPR058532">
    <property type="entry name" value="YjbR/MT2646/Rv2570-like"/>
</dbReference>